<protein>
    <submittedName>
        <fullName evidence="1">Uncharacterized protein</fullName>
    </submittedName>
</protein>
<gene>
    <name evidence="1" type="ORF">EVA_10385</name>
</gene>
<accession>J9GHW6</accession>
<evidence type="ECO:0000313" key="1">
    <source>
        <dbReference type="EMBL" id="EJX01508.1"/>
    </source>
</evidence>
<reference evidence="1" key="1">
    <citation type="journal article" date="2012" name="PLoS ONE">
        <title>Gene sets for utilization of primary and secondary nutrition supplies in the distal gut of endangered iberian lynx.</title>
        <authorList>
            <person name="Alcaide M."/>
            <person name="Messina E."/>
            <person name="Richter M."/>
            <person name="Bargiela R."/>
            <person name="Peplies J."/>
            <person name="Huws S.A."/>
            <person name="Newbold C.J."/>
            <person name="Golyshin P.N."/>
            <person name="Simon M.A."/>
            <person name="Lopez G."/>
            <person name="Yakimov M.M."/>
            <person name="Ferrer M."/>
        </authorList>
    </citation>
    <scope>NUCLEOTIDE SEQUENCE</scope>
</reference>
<dbReference type="EMBL" id="AMCI01002930">
    <property type="protein sequence ID" value="EJX01508.1"/>
    <property type="molecule type" value="Genomic_DNA"/>
</dbReference>
<comment type="caution">
    <text evidence="1">The sequence shown here is derived from an EMBL/GenBank/DDBJ whole genome shotgun (WGS) entry which is preliminary data.</text>
</comment>
<organism evidence="1">
    <name type="scientific">gut metagenome</name>
    <dbReference type="NCBI Taxonomy" id="749906"/>
    <lineage>
        <taxon>unclassified sequences</taxon>
        <taxon>metagenomes</taxon>
        <taxon>organismal metagenomes</taxon>
    </lineage>
</organism>
<name>J9GHW6_9ZZZZ</name>
<sequence>MASCSLSFLDINSNSTSCQPVSWNTQVYNVSMLSTPSTLTMSPSSA</sequence>
<dbReference type="AlphaFoldDB" id="J9GHW6"/>
<proteinExistence type="predicted"/>